<sequence>MDDETRFAFEKLLNVAHGESGQSGRVAGFLLAWWNAEANGGFDLADLFTVDREIAGDMTTVFAYLARCEIAEYPTDYRGEIEQIIARWRPSASAE</sequence>
<dbReference type="InterPro" id="IPR056090">
    <property type="entry name" value="DUF7673"/>
</dbReference>
<evidence type="ECO:0000259" key="1">
    <source>
        <dbReference type="Pfam" id="PF24720"/>
    </source>
</evidence>
<protein>
    <recommendedName>
        <fullName evidence="1">DUF7673 domain-containing protein</fullName>
    </recommendedName>
</protein>
<dbReference type="EMBL" id="CP133150">
    <property type="protein sequence ID" value="WVT06319.1"/>
    <property type="molecule type" value="Genomic_DNA"/>
</dbReference>
<evidence type="ECO:0000313" key="3">
    <source>
        <dbReference type="Proteomes" id="UP001432360"/>
    </source>
</evidence>
<keyword evidence="3" id="KW-1185">Reference proteome</keyword>
<evidence type="ECO:0000313" key="2">
    <source>
        <dbReference type="EMBL" id="WVT06319.1"/>
    </source>
</evidence>
<geneLocation type="plasmid" evidence="2 3">
    <name>pSchITTGS70b</name>
</geneLocation>
<organism evidence="2 3">
    <name type="scientific">Sinorhizobium chiapasense</name>
    <dbReference type="NCBI Taxonomy" id="501572"/>
    <lineage>
        <taxon>Bacteria</taxon>
        <taxon>Pseudomonadati</taxon>
        <taxon>Pseudomonadota</taxon>
        <taxon>Alphaproteobacteria</taxon>
        <taxon>Hyphomicrobiales</taxon>
        <taxon>Rhizobiaceae</taxon>
        <taxon>Sinorhizobium/Ensifer group</taxon>
        <taxon>Sinorhizobium</taxon>
    </lineage>
</organism>
<feature type="domain" description="DUF7673" evidence="1">
    <location>
        <begin position="8"/>
        <end position="89"/>
    </location>
</feature>
<dbReference type="Pfam" id="PF24720">
    <property type="entry name" value="DUF7673"/>
    <property type="match status" value="1"/>
</dbReference>
<dbReference type="Proteomes" id="UP001432360">
    <property type="component" value="Plasmid pSchITTGS70b"/>
</dbReference>
<proteinExistence type="predicted"/>
<name>A0ABZ2BFM5_9HYPH</name>
<reference evidence="2" key="1">
    <citation type="submission" date="2023-08" db="EMBL/GenBank/DDBJ databases">
        <title>Complete genome sequence of Sinorhizobium chiapanecum ITTG S70 isolated from Acaciella angustissima nodules in Chiapas-Mexico.</title>
        <authorList>
            <person name="Rincon-Rosales R."/>
            <person name="Rogel M.A."/>
            <person name="Rincon-Medina C.I."/>
            <person name="Guerrero G."/>
            <person name="Manzano-Gomez L.A."/>
            <person name="Lopez-Lopez A."/>
            <person name="Rincon Molina F.A."/>
            <person name="Martinez-Romero E."/>
        </authorList>
    </citation>
    <scope>NUCLEOTIDE SEQUENCE</scope>
    <source>
        <strain evidence="2">ITTG S70</strain>
        <plasmid evidence="2">pSchITTGS70b</plasmid>
    </source>
</reference>
<dbReference type="RefSeq" id="WP_331375383.1">
    <property type="nucleotide sequence ID" value="NZ_CP133150.1"/>
</dbReference>
<keyword evidence="2" id="KW-0614">Plasmid</keyword>
<gene>
    <name evidence="2" type="ORF">RB548_21830</name>
</gene>
<accession>A0ABZ2BFM5</accession>